<dbReference type="EMBL" id="CM009291">
    <property type="protein sequence ID" value="PNT48341.1"/>
    <property type="molecule type" value="Genomic_DNA"/>
</dbReference>
<dbReference type="InParanoid" id="A0A2K2BEX8"/>
<dbReference type="Proteomes" id="UP000006729">
    <property type="component" value="Chromosome 2"/>
</dbReference>
<sequence>MEREQEEMQFLGVFGIYKEAYKIIFSWRKIFSQITLALILPLSFILLAHIFNNQVELLGTEAGTKRYNKLSHRISSELAYFWLFEVAYLILSHIFSLLSTAAVVYTIASIYTDREVSFKKVMSVVPKVWKRLMVTFLSIFVAFFAYNAVAILVFSAVTVLEEACGFKAMTKSRALIKGKMWTTIIIFFKLKLSFAVIHKAFQNLVVHGVSMNTATRVLYGVICLSLFLGLFLFELVIQTVIYFVCKSNHHEKIEKLALSDHLDVYHGEYVPLNSKDVQLEQHYV</sequence>
<dbReference type="PANTHER" id="PTHR33133">
    <property type="entry name" value="OS08G0107100 PROTEIN-RELATED"/>
    <property type="match status" value="1"/>
</dbReference>
<dbReference type="STRING" id="3694.A0A2K2BEX8"/>
<evidence type="ECO:0000256" key="1">
    <source>
        <dbReference type="SAM" id="Phobius"/>
    </source>
</evidence>
<organism evidence="2 3">
    <name type="scientific">Populus trichocarpa</name>
    <name type="common">Western balsam poplar</name>
    <name type="synonym">Populus balsamifera subsp. trichocarpa</name>
    <dbReference type="NCBI Taxonomy" id="3694"/>
    <lineage>
        <taxon>Eukaryota</taxon>
        <taxon>Viridiplantae</taxon>
        <taxon>Streptophyta</taxon>
        <taxon>Embryophyta</taxon>
        <taxon>Tracheophyta</taxon>
        <taxon>Spermatophyta</taxon>
        <taxon>Magnoliopsida</taxon>
        <taxon>eudicotyledons</taxon>
        <taxon>Gunneridae</taxon>
        <taxon>Pentapetalae</taxon>
        <taxon>rosids</taxon>
        <taxon>fabids</taxon>
        <taxon>Malpighiales</taxon>
        <taxon>Salicaceae</taxon>
        <taxon>Saliceae</taxon>
        <taxon>Populus</taxon>
    </lineage>
</organism>
<proteinExistence type="predicted"/>
<dbReference type="PANTHER" id="PTHR33133:SF51">
    <property type="entry name" value="THH1_TOM1_TOM3 DOMAIN-CONTAINING PROTEIN"/>
    <property type="match status" value="1"/>
</dbReference>
<protein>
    <submittedName>
        <fullName evidence="2">Uncharacterized protein</fullName>
    </submittedName>
</protein>
<reference evidence="2 3" key="1">
    <citation type="journal article" date="2006" name="Science">
        <title>The genome of black cottonwood, Populus trichocarpa (Torr. &amp; Gray).</title>
        <authorList>
            <person name="Tuskan G.A."/>
            <person name="Difazio S."/>
            <person name="Jansson S."/>
            <person name="Bohlmann J."/>
            <person name="Grigoriev I."/>
            <person name="Hellsten U."/>
            <person name="Putnam N."/>
            <person name="Ralph S."/>
            <person name="Rombauts S."/>
            <person name="Salamov A."/>
            <person name="Schein J."/>
            <person name="Sterck L."/>
            <person name="Aerts A."/>
            <person name="Bhalerao R.R."/>
            <person name="Bhalerao R.P."/>
            <person name="Blaudez D."/>
            <person name="Boerjan W."/>
            <person name="Brun A."/>
            <person name="Brunner A."/>
            <person name="Busov V."/>
            <person name="Campbell M."/>
            <person name="Carlson J."/>
            <person name="Chalot M."/>
            <person name="Chapman J."/>
            <person name="Chen G.L."/>
            <person name="Cooper D."/>
            <person name="Coutinho P.M."/>
            <person name="Couturier J."/>
            <person name="Covert S."/>
            <person name="Cronk Q."/>
            <person name="Cunningham R."/>
            <person name="Davis J."/>
            <person name="Degroeve S."/>
            <person name="Dejardin A."/>
            <person name="Depamphilis C."/>
            <person name="Detter J."/>
            <person name="Dirks B."/>
            <person name="Dubchak I."/>
            <person name="Duplessis S."/>
            <person name="Ehlting J."/>
            <person name="Ellis B."/>
            <person name="Gendler K."/>
            <person name="Goodstein D."/>
            <person name="Gribskov M."/>
            <person name="Grimwood J."/>
            <person name="Groover A."/>
            <person name="Gunter L."/>
            <person name="Hamberger B."/>
            <person name="Heinze B."/>
            <person name="Helariutta Y."/>
            <person name="Henrissat B."/>
            <person name="Holligan D."/>
            <person name="Holt R."/>
            <person name="Huang W."/>
            <person name="Islam-Faridi N."/>
            <person name="Jones S."/>
            <person name="Jones-Rhoades M."/>
            <person name="Jorgensen R."/>
            <person name="Joshi C."/>
            <person name="Kangasjarvi J."/>
            <person name="Karlsson J."/>
            <person name="Kelleher C."/>
            <person name="Kirkpatrick R."/>
            <person name="Kirst M."/>
            <person name="Kohler A."/>
            <person name="Kalluri U."/>
            <person name="Larimer F."/>
            <person name="Leebens-Mack J."/>
            <person name="Leple J.C."/>
            <person name="Locascio P."/>
            <person name="Lou Y."/>
            <person name="Lucas S."/>
            <person name="Martin F."/>
            <person name="Montanini B."/>
            <person name="Napoli C."/>
            <person name="Nelson D.R."/>
            <person name="Nelson C."/>
            <person name="Nieminen K."/>
            <person name="Nilsson O."/>
            <person name="Pereda V."/>
            <person name="Peter G."/>
            <person name="Philippe R."/>
            <person name="Pilate G."/>
            <person name="Poliakov A."/>
            <person name="Razumovskaya J."/>
            <person name="Richardson P."/>
            <person name="Rinaldi C."/>
            <person name="Ritland K."/>
            <person name="Rouze P."/>
            <person name="Ryaboy D."/>
            <person name="Schmutz J."/>
            <person name="Schrader J."/>
            <person name="Segerman B."/>
            <person name="Shin H."/>
            <person name="Siddiqui A."/>
            <person name="Sterky F."/>
            <person name="Terry A."/>
            <person name="Tsai C.J."/>
            <person name="Uberbacher E."/>
            <person name="Unneberg P."/>
            <person name="Vahala J."/>
            <person name="Wall K."/>
            <person name="Wessler S."/>
            <person name="Yang G."/>
            <person name="Yin T."/>
            <person name="Douglas C."/>
            <person name="Marra M."/>
            <person name="Sandberg G."/>
            <person name="Van de Peer Y."/>
            <person name="Rokhsar D."/>
        </authorList>
    </citation>
    <scope>NUCLEOTIDE SEQUENCE [LARGE SCALE GENOMIC DNA]</scope>
    <source>
        <strain evidence="3">cv. Nisqually</strain>
    </source>
</reference>
<gene>
    <name evidence="2" type="ORF">POPTR_002G074300</name>
</gene>
<name>A0A2K2BEX8_POPTR</name>
<dbReference type="GO" id="GO:0016020">
    <property type="term" value="C:membrane"/>
    <property type="evidence" value="ECO:0000318"/>
    <property type="project" value="GO_Central"/>
</dbReference>
<dbReference type="AlphaFoldDB" id="A0A2K2BEX8"/>
<feature type="transmembrane region" description="Helical" evidence="1">
    <location>
        <begin position="132"/>
        <end position="160"/>
    </location>
</feature>
<accession>A0A2K2BEX8</accession>
<evidence type="ECO:0000313" key="2">
    <source>
        <dbReference type="EMBL" id="PNT48341.1"/>
    </source>
</evidence>
<feature type="transmembrane region" description="Helical" evidence="1">
    <location>
        <begin position="217"/>
        <end position="244"/>
    </location>
</feature>
<feature type="transmembrane region" description="Helical" evidence="1">
    <location>
        <begin position="180"/>
        <end position="197"/>
    </location>
</feature>
<feature type="transmembrane region" description="Helical" evidence="1">
    <location>
        <begin position="86"/>
        <end position="111"/>
    </location>
</feature>
<keyword evidence="1" id="KW-0472">Membrane</keyword>
<evidence type="ECO:0000313" key="3">
    <source>
        <dbReference type="Proteomes" id="UP000006729"/>
    </source>
</evidence>
<keyword evidence="1" id="KW-1133">Transmembrane helix</keyword>
<feature type="transmembrane region" description="Helical" evidence="1">
    <location>
        <begin position="30"/>
        <end position="51"/>
    </location>
</feature>
<keyword evidence="1" id="KW-0812">Transmembrane</keyword>
<keyword evidence="3" id="KW-1185">Reference proteome</keyword>